<gene>
    <name evidence="1" type="ORF">SAMN05216456_1314</name>
</gene>
<dbReference type="Pfam" id="PF24175">
    <property type="entry name" value="SU10_adaptor"/>
    <property type="match status" value="1"/>
</dbReference>
<dbReference type="EMBL" id="FPCK01000001">
    <property type="protein sequence ID" value="SFV31353.1"/>
    <property type="molecule type" value="Genomic_DNA"/>
</dbReference>
<protein>
    <submittedName>
        <fullName evidence="1">Uncharacterized protein</fullName>
    </submittedName>
</protein>
<evidence type="ECO:0000313" key="1">
    <source>
        <dbReference type="EMBL" id="SFV31353.1"/>
    </source>
</evidence>
<dbReference type="Proteomes" id="UP000199074">
    <property type="component" value="Unassembled WGS sequence"/>
</dbReference>
<dbReference type="AlphaFoldDB" id="A0A1I7N9U7"/>
<dbReference type="STRING" id="429728.SAMN05216456_1314"/>
<reference evidence="1 2" key="1">
    <citation type="submission" date="2016-10" db="EMBL/GenBank/DDBJ databases">
        <authorList>
            <person name="de Groot N.N."/>
        </authorList>
    </citation>
    <scope>NUCLEOTIDE SEQUENCE [LARGE SCALE GENOMIC DNA]</scope>
    <source>
        <strain evidence="1 2">IPL20</strain>
    </source>
</reference>
<proteinExistence type="predicted"/>
<organism evidence="1 2">
    <name type="scientific">Devosia crocina</name>
    <dbReference type="NCBI Taxonomy" id="429728"/>
    <lineage>
        <taxon>Bacteria</taxon>
        <taxon>Pseudomonadati</taxon>
        <taxon>Pseudomonadota</taxon>
        <taxon>Alphaproteobacteria</taxon>
        <taxon>Hyphomicrobiales</taxon>
        <taxon>Devosiaceae</taxon>
        <taxon>Devosia</taxon>
    </lineage>
</organism>
<dbReference type="RefSeq" id="WP_092422474.1">
    <property type="nucleotide sequence ID" value="NZ_FPCK01000001.1"/>
</dbReference>
<evidence type="ECO:0000313" key="2">
    <source>
        <dbReference type="Proteomes" id="UP000199074"/>
    </source>
</evidence>
<dbReference type="InterPro" id="IPR056209">
    <property type="entry name" value="SU10_adaptor"/>
</dbReference>
<accession>A0A1I7N9U7</accession>
<sequence length="235" mass="24883">MVSGVGILKRAGILLQDEDYVRWTIPELVGWVNDGVKAIVLAKPSASSETRVLTLEKGTLQRVAQVENAATALALLSIKRNITSSAPARIGGRSVTVVSHSVLEASSPDWHDPVRGRFSKDVRHYTYDENVPLEFYVYPGNTGEGMVEAAVSTVPADLAASGAPDSIDSYAAPIGLPEPYSGPVLDYVLHRAFSKDALEGAPGRAQMHYAAFASAIGLKIQVERASSPNAARGGA</sequence>
<dbReference type="OrthoDB" id="9132369at2"/>
<name>A0A1I7N9U7_9HYPH</name>
<keyword evidence="2" id="KW-1185">Reference proteome</keyword>